<dbReference type="AlphaFoldDB" id="A0A8T3YKY7"/>
<comment type="caution">
    <text evidence="1">The sequence shown here is derived from an EMBL/GenBank/DDBJ whole genome shotgun (WGS) entry which is preliminary data.</text>
</comment>
<proteinExistence type="predicted"/>
<evidence type="ECO:0000313" key="1">
    <source>
        <dbReference type="EMBL" id="MBI4210903.1"/>
    </source>
</evidence>
<protein>
    <submittedName>
        <fullName evidence="1">Uncharacterized protein</fullName>
    </submittedName>
</protein>
<gene>
    <name evidence="1" type="ORF">HY544_05380</name>
</gene>
<dbReference type="EMBL" id="JACQPB010000049">
    <property type="protein sequence ID" value="MBI4210903.1"/>
    <property type="molecule type" value="Genomic_DNA"/>
</dbReference>
<accession>A0A8T3YKY7</accession>
<sequence length="215" mass="24488">MKIAHNIRHPVKWARDAFRIRQEPLSRQELDLKHPSSPANRRKFHMADAVEAARRTWKTKKGQVIAGGLALTIMVAGTKKFFSSMKVNTQRRAAARMEQYQRNHIFQPADWAIVVESEALRGSIKKKKLENLHPAAVNMLIEATAHAFSTNRPSAEQIGRATQAIQHHVPANPRLEVQGEYRTGQAYLAVERFMKSRAANADPEVEKTIHEFLRE</sequence>
<dbReference type="Proteomes" id="UP000732298">
    <property type="component" value="Unassembled WGS sequence"/>
</dbReference>
<name>A0A8T3YKY7_9ARCH</name>
<evidence type="ECO:0000313" key="2">
    <source>
        <dbReference type="Proteomes" id="UP000732298"/>
    </source>
</evidence>
<organism evidence="1 2">
    <name type="scientific">Candidatus Iainarchaeum sp</name>
    <dbReference type="NCBI Taxonomy" id="3101447"/>
    <lineage>
        <taxon>Archaea</taxon>
        <taxon>Candidatus Iainarchaeota</taxon>
        <taxon>Candidatus Iainarchaeia</taxon>
        <taxon>Candidatus Iainarchaeales</taxon>
        <taxon>Candidatus Iainarchaeaceae</taxon>
        <taxon>Candidatus Iainarchaeum</taxon>
    </lineage>
</organism>
<reference evidence="1" key="1">
    <citation type="submission" date="2020-07" db="EMBL/GenBank/DDBJ databases">
        <title>Huge and variable diversity of episymbiotic CPR bacteria and DPANN archaea in groundwater ecosystems.</title>
        <authorList>
            <person name="He C.Y."/>
            <person name="Keren R."/>
            <person name="Whittaker M."/>
            <person name="Farag I.F."/>
            <person name="Doudna J."/>
            <person name="Cate J.H.D."/>
            <person name="Banfield J.F."/>
        </authorList>
    </citation>
    <scope>NUCLEOTIDE SEQUENCE</scope>
    <source>
        <strain evidence="1">NC_groundwater_1296_Ag_S-0.2um_52_80</strain>
    </source>
</reference>